<dbReference type="InterPro" id="IPR058240">
    <property type="entry name" value="rSAM_sf"/>
</dbReference>
<dbReference type="InterPro" id="IPR023867">
    <property type="entry name" value="Sulphatase_maturase_rSAM"/>
</dbReference>
<dbReference type="CDD" id="cd01335">
    <property type="entry name" value="Radical_SAM"/>
    <property type="match status" value="1"/>
</dbReference>
<feature type="domain" description="Radical SAM core" evidence="5">
    <location>
        <begin position="13"/>
        <end position="257"/>
    </location>
</feature>
<dbReference type="NCBIfam" id="TIGR04269">
    <property type="entry name" value="SAM_SPASM_FxsB"/>
    <property type="match status" value="1"/>
</dbReference>
<reference evidence="6" key="1">
    <citation type="submission" date="2023-04" db="EMBL/GenBank/DDBJ databases">
        <title>Genomic diversity of scab-causing Streptomyces spp. in the province of Quebec, Canada.</title>
        <authorList>
            <person name="Biessy A."/>
            <person name="Cadieux M."/>
            <person name="Ciotola M."/>
            <person name="Filion M."/>
        </authorList>
    </citation>
    <scope>NUCLEOTIDE SEQUENCE</scope>
    <source>
        <strain evidence="6">B21-115</strain>
    </source>
</reference>
<dbReference type="SFLD" id="SFLDS00029">
    <property type="entry name" value="Radical_SAM"/>
    <property type="match status" value="1"/>
</dbReference>
<name>A0ABU8AWZ0_9ACTN</name>
<evidence type="ECO:0000256" key="4">
    <source>
        <dbReference type="ARBA" id="ARBA00023014"/>
    </source>
</evidence>
<keyword evidence="2" id="KW-0479">Metal-binding</keyword>
<accession>A0ABU8AWZ0</accession>
<dbReference type="GeneID" id="96269195"/>
<keyword evidence="3" id="KW-0408">Iron</keyword>
<evidence type="ECO:0000259" key="5">
    <source>
        <dbReference type="PROSITE" id="PS51918"/>
    </source>
</evidence>
<evidence type="ECO:0000313" key="7">
    <source>
        <dbReference type="Proteomes" id="UP001310290"/>
    </source>
</evidence>
<dbReference type="Proteomes" id="UP001310290">
    <property type="component" value="Unassembled WGS sequence"/>
</dbReference>
<dbReference type="PROSITE" id="PS51918">
    <property type="entry name" value="RADICAL_SAM"/>
    <property type="match status" value="1"/>
</dbReference>
<keyword evidence="1" id="KW-0949">S-adenosyl-L-methionine</keyword>
<evidence type="ECO:0000256" key="1">
    <source>
        <dbReference type="ARBA" id="ARBA00022691"/>
    </source>
</evidence>
<evidence type="ECO:0000313" key="6">
    <source>
        <dbReference type="EMBL" id="MEH0637685.1"/>
    </source>
</evidence>
<dbReference type="SFLD" id="SFLDG01072">
    <property type="entry name" value="dehydrogenase_like"/>
    <property type="match status" value="1"/>
</dbReference>
<keyword evidence="7" id="KW-1185">Reference proteome</keyword>
<comment type="caution">
    <text evidence="6">The sequence shown here is derived from an EMBL/GenBank/DDBJ whole genome shotgun (WGS) entry which is preliminary data.</text>
</comment>
<sequence>MTTAGCESEGTPTVPFRQFLLKIHSLCNLSCDYCYVYFAADQSWRRRPAVMTLDTMRQAADRIAEHVREHGIPMVRIILHGGEPLLVGKRHLGELLTAMGERLSTVVEVRCSMQSNGTLLDEETLTLLRRHAVGVAVSLDGSSAAHDRHRRFVNGRPSHARVAAALRLLNSPRHRELFVGLLCTVDLANDPVETYEALLEFEAPRVDFLLPHGTWVSPPAGLSHRDLPPARPPVVVPPDEPTPYADWLIAAFDRWFDAPHKETRVRMFEEVMSGLLGGAVNAETFGLAPVDLVVVEADGTMEQSDSLKVVGEGAPETGLDVFRHSFSDALANETVRRRQSGLRGLGQVCRDCALARVCGGGLYAHRHHPVTGFDTPSVYCYDLSAFITHVRSRIRAGMAPLVEAVEAPVERPPVVREPERDSGRTG</sequence>
<dbReference type="PANTHER" id="PTHR43273:SF8">
    <property type="entry name" value="RADICAL SAM DOMAIN PROTEIN"/>
    <property type="match status" value="1"/>
</dbReference>
<dbReference type="RefSeq" id="WP_167336832.1">
    <property type="nucleotide sequence ID" value="NZ_JARULZ010000002.1"/>
</dbReference>
<dbReference type="InterPro" id="IPR013785">
    <property type="entry name" value="Aldolase_TIM"/>
</dbReference>
<dbReference type="EMBL" id="JARULZ010000002">
    <property type="protein sequence ID" value="MEH0637685.1"/>
    <property type="molecule type" value="Genomic_DNA"/>
</dbReference>
<gene>
    <name evidence="6" type="ORF">QBA35_30965</name>
</gene>
<organism evidence="6 7">
    <name type="scientific">Streptomyces bottropensis</name>
    <dbReference type="NCBI Taxonomy" id="42235"/>
    <lineage>
        <taxon>Bacteria</taxon>
        <taxon>Bacillati</taxon>
        <taxon>Actinomycetota</taxon>
        <taxon>Actinomycetes</taxon>
        <taxon>Kitasatosporales</taxon>
        <taxon>Streptomycetaceae</taxon>
        <taxon>Streptomyces</taxon>
    </lineage>
</organism>
<dbReference type="SFLD" id="SFLDG01386">
    <property type="entry name" value="main_SPASM_domain-containing"/>
    <property type="match status" value="1"/>
</dbReference>
<dbReference type="SUPFAM" id="SSF102114">
    <property type="entry name" value="Radical SAM enzymes"/>
    <property type="match status" value="1"/>
</dbReference>
<protein>
    <submittedName>
        <fullName evidence="6">FxsB family radical SAM/SPASM domain protein</fullName>
    </submittedName>
</protein>
<dbReference type="Pfam" id="PF04055">
    <property type="entry name" value="Radical_SAM"/>
    <property type="match status" value="1"/>
</dbReference>
<proteinExistence type="predicted"/>
<dbReference type="Gene3D" id="3.20.20.70">
    <property type="entry name" value="Aldolase class I"/>
    <property type="match status" value="1"/>
</dbReference>
<evidence type="ECO:0000256" key="2">
    <source>
        <dbReference type="ARBA" id="ARBA00022723"/>
    </source>
</evidence>
<evidence type="ECO:0000256" key="3">
    <source>
        <dbReference type="ARBA" id="ARBA00023004"/>
    </source>
</evidence>
<keyword evidence="4" id="KW-0411">Iron-sulfur</keyword>
<dbReference type="SFLD" id="SFLDG01067">
    <property type="entry name" value="SPASM/twitch_domain_containing"/>
    <property type="match status" value="1"/>
</dbReference>
<dbReference type="PANTHER" id="PTHR43273">
    <property type="entry name" value="ANAEROBIC SULFATASE-MATURATING ENZYME HOMOLOG ASLB-RELATED"/>
    <property type="match status" value="1"/>
</dbReference>
<dbReference type="InterPro" id="IPR007197">
    <property type="entry name" value="rSAM"/>
</dbReference>
<dbReference type="InterPro" id="IPR026335">
    <property type="entry name" value="rSAM_SPASM_FxsB"/>
</dbReference>